<dbReference type="Pfam" id="PF07811">
    <property type="entry name" value="TadE"/>
    <property type="match status" value="1"/>
</dbReference>
<evidence type="ECO:0000313" key="2">
    <source>
        <dbReference type="EMBL" id="MFC4292036.1"/>
    </source>
</evidence>
<dbReference type="EMBL" id="JBHSDH010000013">
    <property type="protein sequence ID" value="MFC4292036.1"/>
    <property type="molecule type" value="Genomic_DNA"/>
</dbReference>
<keyword evidence="3" id="KW-1185">Reference proteome</keyword>
<dbReference type="RefSeq" id="WP_381422386.1">
    <property type="nucleotide sequence ID" value="NZ_JBHSDH010000013.1"/>
</dbReference>
<sequence length="187" mass="20039">MEFGLIAPVAILMLIGTADAGHNYYARTVLDGAMQEAARDSSLEGAAVQVQQDIIDKKIAESVKTVAPGAVITPVRRYYKTFSAAAAAKAEEWTDTPTDLDGICNNGEPYIDANNNEQWDADGGTGGQGGAQDVVIIKVNVTYKRLFPMAKFLGFPEYVTISSNSILANQPYGDQAKFGPAQQRNCT</sequence>
<comment type="caution">
    <text evidence="2">The sequence shown here is derived from an EMBL/GenBank/DDBJ whole genome shotgun (WGS) entry which is preliminary data.</text>
</comment>
<proteinExistence type="predicted"/>
<protein>
    <submittedName>
        <fullName evidence="2">TadE/TadG family type IV pilus assembly protein</fullName>
    </submittedName>
</protein>
<gene>
    <name evidence="2" type="ORF">ACFOWX_06365</name>
</gene>
<dbReference type="InterPro" id="IPR012495">
    <property type="entry name" value="TadE-like_dom"/>
</dbReference>
<feature type="domain" description="TadE-like" evidence="1">
    <location>
        <begin position="2"/>
        <end position="39"/>
    </location>
</feature>
<reference evidence="3" key="1">
    <citation type="journal article" date="2019" name="Int. J. Syst. Evol. Microbiol.">
        <title>The Global Catalogue of Microorganisms (GCM) 10K type strain sequencing project: providing services to taxonomists for standard genome sequencing and annotation.</title>
        <authorList>
            <consortium name="The Broad Institute Genomics Platform"/>
            <consortium name="The Broad Institute Genome Sequencing Center for Infectious Disease"/>
            <person name="Wu L."/>
            <person name="Ma J."/>
        </authorList>
    </citation>
    <scope>NUCLEOTIDE SEQUENCE [LARGE SCALE GENOMIC DNA]</scope>
    <source>
        <strain evidence="3">CECT 8531</strain>
    </source>
</reference>
<dbReference type="Proteomes" id="UP001595887">
    <property type="component" value="Unassembled WGS sequence"/>
</dbReference>
<organism evidence="2 3">
    <name type="scientific">Sphingorhabdus arenilitoris</name>
    <dbReference type="NCBI Taxonomy" id="1490041"/>
    <lineage>
        <taxon>Bacteria</taxon>
        <taxon>Pseudomonadati</taxon>
        <taxon>Pseudomonadota</taxon>
        <taxon>Alphaproteobacteria</taxon>
        <taxon>Sphingomonadales</taxon>
        <taxon>Sphingomonadaceae</taxon>
        <taxon>Sphingorhabdus</taxon>
    </lineage>
</organism>
<name>A0ABV8RIJ6_9SPHN</name>
<evidence type="ECO:0000259" key="1">
    <source>
        <dbReference type="Pfam" id="PF07811"/>
    </source>
</evidence>
<evidence type="ECO:0000313" key="3">
    <source>
        <dbReference type="Proteomes" id="UP001595887"/>
    </source>
</evidence>
<accession>A0ABV8RIJ6</accession>